<evidence type="ECO:0000256" key="1">
    <source>
        <dbReference type="ARBA" id="ARBA00009865"/>
    </source>
</evidence>
<dbReference type="OrthoDB" id="177947at2"/>
<evidence type="ECO:0000256" key="3">
    <source>
        <dbReference type="ARBA" id="ARBA00022801"/>
    </source>
</evidence>
<reference evidence="6 7" key="1">
    <citation type="submission" date="2018-08" db="EMBL/GenBank/DDBJ databases">
        <title>Genome Sequence of Clavibacter michiganensis Subspecies type strains, and the Atypical Peach-Colored Strains Isolated from Tomato.</title>
        <authorList>
            <person name="Osdaghi E."/>
            <person name="Portier P."/>
            <person name="Briand M."/>
            <person name="Jacques M.-A."/>
        </authorList>
    </citation>
    <scope>NUCLEOTIDE SEQUENCE [LARGE SCALE GENOMIC DNA]</scope>
    <source>
        <strain evidence="6 7">CFBP 6488</strain>
    </source>
</reference>
<organism evidence="6 7">
    <name type="scientific">Clavibacter michiganensis subsp. insidiosus</name>
    <dbReference type="NCBI Taxonomy" id="33014"/>
    <lineage>
        <taxon>Bacteria</taxon>
        <taxon>Bacillati</taxon>
        <taxon>Actinomycetota</taxon>
        <taxon>Actinomycetes</taxon>
        <taxon>Micrococcales</taxon>
        <taxon>Microbacteriaceae</taxon>
        <taxon>Clavibacter</taxon>
    </lineage>
</organism>
<keyword evidence="2" id="KW-0732">Signal</keyword>
<dbReference type="AlphaFoldDB" id="A0A399SQ87"/>
<dbReference type="PANTHER" id="PTHR43817:SF1">
    <property type="entry name" value="HYDROLASE, FAMILY 43, PUTATIVE (AFU_ORTHOLOGUE AFUA_3G01660)-RELATED"/>
    <property type="match status" value="1"/>
</dbReference>
<comment type="similarity">
    <text evidence="1">Belongs to the glycosyl hydrolase 43 family.</text>
</comment>
<dbReference type="InterPro" id="IPR023296">
    <property type="entry name" value="Glyco_hydro_beta-prop_sf"/>
</dbReference>
<protein>
    <submittedName>
        <fullName evidence="6">Alpha-L-arabinofuranosidase</fullName>
    </submittedName>
</protein>
<dbReference type="CDD" id="cd00161">
    <property type="entry name" value="beta-trefoil_Ricin-like"/>
    <property type="match status" value="1"/>
</dbReference>
<dbReference type="CDD" id="cd18820">
    <property type="entry name" value="GH43_LbAraf43-like"/>
    <property type="match status" value="1"/>
</dbReference>
<evidence type="ECO:0000259" key="5">
    <source>
        <dbReference type="SMART" id="SM00458"/>
    </source>
</evidence>
<dbReference type="SUPFAM" id="SSF50370">
    <property type="entry name" value="Ricin B-like lectins"/>
    <property type="match status" value="2"/>
</dbReference>
<comment type="caution">
    <text evidence="6">The sequence shown here is derived from an EMBL/GenBank/DDBJ whole genome shotgun (WGS) entry which is preliminary data.</text>
</comment>
<dbReference type="PANTHER" id="PTHR43817">
    <property type="entry name" value="GLYCOSYL HYDROLASE"/>
    <property type="match status" value="1"/>
</dbReference>
<name>A0A399SQ87_9MICO</name>
<dbReference type="PROSITE" id="PS50231">
    <property type="entry name" value="RICIN_B_LECTIN"/>
    <property type="match status" value="2"/>
</dbReference>
<accession>A0A399SQ87</accession>
<dbReference type="Proteomes" id="UP000266634">
    <property type="component" value="Unassembled WGS sequence"/>
</dbReference>
<dbReference type="GO" id="GO:0005975">
    <property type="term" value="P:carbohydrate metabolic process"/>
    <property type="evidence" value="ECO:0007669"/>
    <property type="project" value="InterPro"/>
</dbReference>
<proteinExistence type="inferred from homology"/>
<gene>
    <name evidence="6" type="ORF">DZF93_00390</name>
</gene>
<keyword evidence="4" id="KW-0326">Glycosidase</keyword>
<dbReference type="Gene3D" id="2.115.10.20">
    <property type="entry name" value="Glycosyl hydrolase domain, family 43"/>
    <property type="match status" value="1"/>
</dbReference>
<dbReference type="CDD" id="cd23457">
    <property type="entry name" value="beta-trefoil_Ricin_SaAF-like"/>
    <property type="match status" value="1"/>
</dbReference>
<evidence type="ECO:0000313" key="6">
    <source>
        <dbReference type="EMBL" id="RIJ45079.1"/>
    </source>
</evidence>
<sequence>MKHIRRTGLIGLLCVLITLTGVLTGPAPKATAIGEATFTNPLIEDGADPTIEFHDGNYYAVVTTWDNRVVMRKAPTLEGLKTAAPTTVFSDTTPGRNANMWAPELTRLNSPTGPRWYLMYTMGTAGNFGQQHLQVIESAGDDPMGPYTYKGRPIPTDDWNIDGSYLQLNGELYVTWSQFTPEPNRLQSNYIAKMSNPWTATGPLNVLSQPTAAWERIGEPVNEGPVPLQKDGKTWIVFSASFCGTEDYQLGTLRYTGGDPVLASSWNKSAGPVFSKGNGVFGPGHNDFFTSPDGTQIWNLYHANARADGGCARQRSARAQQVTFDAAGEPVFGTPIATGTPIAVPSGERGPITAAVEGASFEVVNRNSGLCLTVAGGSTANGGDVVQGACGNAARSASSWILDPTADGAYRFVNAATSKVLDSAGCGTADGTDARQWAWLANACQQWLPTPIGDGGYLTIANRANQKVLDVANCTTAAGGDVRQWRPLGNACQQWSIRPVGPVSVVSAQSGKSFDVPGCSTATGAPLQQYSYVGSSCQSYAFTATTGGAVQIRPASASSLCLGVNAGSTADRAAVVQGACGTSAAWRIVPLPDGAIRFVSAVSGKSLDLDNCSTADGAALQQYTTFDNICQRFRITR</sequence>
<dbReference type="Pfam" id="PF04616">
    <property type="entry name" value="Glyco_hydro_43"/>
    <property type="match status" value="1"/>
</dbReference>
<evidence type="ECO:0000256" key="4">
    <source>
        <dbReference type="ARBA" id="ARBA00023295"/>
    </source>
</evidence>
<dbReference type="EMBL" id="QWEA01000003">
    <property type="protein sequence ID" value="RIJ45079.1"/>
    <property type="molecule type" value="Genomic_DNA"/>
</dbReference>
<dbReference type="InterPro" id="IPR000772">
    <property type="entry name" value="Ricin_B_lectin"/>
</dbReference>
<dbReference type="SMART" id="SM00458">
    <property type="entry name" value="RICIN"/>
    <property type="match status" value="1"/>
</dbReference>
<keyword evidence="3" id="KW-0378">Hydrolase</keyword>
<dbReference type="InterPro" id="IPR035992">
    <property type="entry name" value="Ricin_B-like_lectins"/>
</dbReference>
<dbReference type="RefSeq" id="WP_052663306.1">
    <property type="nucleotide sequence ID" value="NZ_CP011046.1"/>
</dbReference>
<dbReference type="Gene3D" id="2.80.10.50">
    <property type="match status" value="3"/>
</dbReference>
<dbReference type="InterPro" id="IPR006710">
    <property type="entry name" value="Glyco_hydro_43"/>
</dbReference>
<dbReference type="SUPFAM" id="SSF75005">
    <property type="entry name" value="Arabinanase/levansucrase/invertase"/>
    <property type="match status" value="1"/>
</dbReference>
<dbReference type="Pfam" id="PF14200">
    <property type="entry name" value="RicinB_lectin_2"/>
    <property type="match status" value="3"/>
</dbReference>
<evidence type="ECO:0000313" key="7">
    <source>
        <dbReference type="Proteomes" id="UP000266634"/>
    </source>
</evidence>
<feature type="domain" description="Ricin B lectin" evidence="5">
    <location>
        <begin position="357"/>
        <end position="498"/>
    </location>
</feature>
<evidence type="ECO:0000256" key="2">
    <source>
        <dbReference type="ARBA" id="ARBA00022729"/>
    </source>
</evidence>
<dbReference type="GO" id="GO:0004553">
    <property type="term" value="F:hydrolase activity, hydrolyzing O-glycosyl compounds"/>
    <property type="evidence" value="ECO:0007669"/>
    <property type="project" value="InterPro"/>
</dbReference>